<dbReference type="Proteomes" id="UP000480854">
    <property type="component" value="Unassembled WGS sequence"/>
</dbReference>
<evidence type="ECO:0000313" key="2">
    <source>
        <dbReference type="Proteomes" id="UP000480854"/>
    </source>
</evidence>
<proteinExistence type="predicted"/>
<comment type="caution">
    <text evidence="1">The sequence shown here is derived from an EMBL/GenBank/DDBJ whole genome shotgun (WGS) entry which is preliminary data.</text>
</comment>
<name>A0A9W7TWB6_9PROT</name>
<organism evidence="1 2">
    <name type="scientific">Roseomonas genomospecies 6</name>
    <dbReference type="NCBI Taxonomy" id="214106"/>
    <lineage>
        <taxon>Bacteria</taxon>
        <taxon>Pseudomonadati</taxon>
        <taxon>Pseudomonadota</taxon>
        <taxon>Alphaproteobacteria</taxon>
        <taxon>Acetobacterales</taxon>
        <taxon>Roseomonadaceae</taxon>
        <taxon>Roseomonas</taxon>
    </lineage>
</organism>
<gene>
    <name evidence="1" type="ORF">DS843_15815</name>
</gene>
<protein>
    <submittedName>
        <fullName evidence="1">Uncharacterized protein</fullName>
    </submittedName>
</protein>
<dbReference type="AlphaFoldDB" id="A0A9W7TWB6"/>
<evidence type="ECO:0000313" key="1">
    <source>
        <dbReference type="EMBL" id="KAA0679412.1"/>
    </source>
</evidence>
<keyword evidence="2" id="KW-1185">Reference proteome</keyword>
<sequence length="262" mass="28834">MRRAERALLRSSEAELDRLLAMPIAQRRQVPDAVLASLARSHRRRFLESLAEGGFTDGYRAAERQIRRRNAEGIGKAVVFGAQSAVTWVDAQTRDDPILRSAVAGARWLGPRVGRVARWAAPHAVRLAIWSAPLWAVPSVEWLLINNPAPRGGDALRWAWLAKTLAPAVVWSGLSWLERGGRATARLPMTLCLGWMLMPLWSALPYEVGERLHPLWASDGGVEGVLRELDGYLLTATAITGICIGATVRAWTRSGHGDNDML</sequence>
<accession>A0A9W7TWB6</accession>
<reference evidence="1 2" key="1">
    <citation type="submission" date="2018-07" db="EMBL/GenBank/DDBJ databases">
        <title>Genome sequence of Azospirillum sp. ATCC 49961.</title>
        <authorList>
            <person name="Sant'Anna F.H."/>
            <person name="Baldani J.I."/>
            <person name="Zilli J.E."/>
            <person name="Reis V.M."/>
            <person name="Hartmann A."/>
            <person name="Cruz L."/>
            <person name="de Souza E.M."/>
            <person name="de Oliveira Pedrosa F."/>
            <person name="Passaglia L.M.P."/>
        </authorList>
    </citation>
    <scope>NUCLEOTIDE SEQUENCE [LARGE SCALE GENOMIC DNA]</scope>
    <source>
        <strain evidence="1 2">ATCC 49961</strain>
    </source>
</reference>
<dbReference type="EMBL" id="QOKW01000012">
    <property type="protein sequence ID" value="KAA0679412.1"/>
    <property type="molecule type" value="Genomic_DNA"/>
</dbReference>